<name>A0A927R5V4_9ACTN</name>
<dbReference type="RefSeq" id="WP_192766324.1">
    <property type="nucleotide sequence ID" value="NZ_JADBEB010000001.1"/>
</dbReference>
<reference evidence="1" key="1">
    <citation type="submission" date="2020-10" db="EMBL/GenBank/DDBJ databases">
        <title>Sequencing the genomes of 1000 actinobacteria strains.</title>
        <authorList>
            <person name="Klenk H.-P."/>
        </authorList>
    </citation>
    <scope>NUCLEOTIDE SEQUENCE</scope>
    <source>
        <strain evidence="1">DSM 46832</strain>
    </source>
</reference>
<gene>
    <name evidence="1" type="ORF">H4W31_001909</name>
</gene>
<sequence>MDLRLSPVQVRNRLILAARRIVTDHTPDAEGICPVCGVLHCEALAVAFGYLARVDRPEPPAAVEIHRRAAVPPPGITAAELRIAADLAPHGMGRWDVGIRNRDGWRADDDECADSDHQSRQP</sequence>
<evidence type="ECO:0000313" key="2">
    <source>
        <dbReference type="Proteomes" id="UP000649753"/>
    </source>
</evidence>
<proteinExistence type="predicted"/>
<organism evidence="1 2">
    <name type="scientific">Plantactinospora soyae</name>
    <dbReference type="NCBI Taxonomy" id="1544732"/>
    <lineage>
        <taxon>Bacteria</taxon>
        <taxon>Bacillati</taxon>
        <taxon>Actinomycetota</taxon>
        <taxon>Actinomycetes</taxon>
        <taxon>Micromonosporales</taxon>
        <taxon>Micromonosporaceae</taxon>
        <taxon>Plantactinospora</taxon>
    </lineage>
</organism>
<comment type="caution">
    <text evidence="1">The sequence shown here is derived from an EMBL/GenBank/DDBJ whole genome shotgun (WGS) entry which is preliminary data.</text>
</comment>
<accession>A0A927R5V4</accession>
<keyword evidence="2" id="KW-1185">Reference proteome</keyword>
<dbReference type="EMBL" id="JADBEB010000001">
    <property type="protein sequence ID" value="MBE1486271.1"/>
    <property type="molecule type" value="Genomic_DNA"/>
</dbReference>
<protein>
    <submittedName>
        <fullName evidence="1">Uncharacterized protein</fullName>
    </submittedName>
</protein>
<dbReference type="Proteomes" id="UP000649753">
    <property type="component" value="Unassembled WGS sequence"/>
</dbReference>
<dbReference type="AlphaFoldDB" id="A0A927R5V4"/>
<evidence type="ECO:0000313" key="1">
    <source>
        <dbReference type="EMBL" id="MBE1486271.1"/>
    </source>
</evidence>